<keyword evidence="6" id="KW-0833">Ubl conjugation pathway</keyword>
<evidence type="ECO:0000256" key="2">
    <source>
        <dbReference type="ARBA" id="ARBA00012483"/>
    </source>
</evidence>
<protein>
    <recommendedName>
        <fullName evidence="2">RING-type E3 ubiquitin transferase</fullName>
        <ecNumber evidence="2">2.3.2.27</ecNumber>
    </recommendedName>
</protein>
<evidence type="ECO:0000313" key="9">
    <source>
        <dbReference type="EMBL" id="RDL24686.1"/>
    </source>
</evidence>
<evidence type="ECO:0000256" key="1">
    <source>
        <dbReference type="ARBA" id="ARBA00000900"/>
    </source>
</evidence>
<keyword evidence="6" id="KW-0808">Transferase</keyword>
<gene>
    <name evidence="9" type="ORF">DEU51_101152</name>
</gene>
<dbReference type="Pfam" id="PF14496">
    <property type="entry name" value="NEL"/>
    <property type="match status" value="1"/>
</dbReference>
<dbReference type="PROSITE" id="PS51450">
    <property type="entry name" value="LRR"/>
    <property type="match status" value="1"/>
</dbReference>
<sequence>MSPKQPVRGKITVDIHARPDEPDLAAAQRRDASTRTHAGPDDALSPTVTLRHGMPLDEAGLDAITPAPVLTIKPTETAAARPTTESMPLAHYWISADITLAPANEHGVRIHKGRQYVDVAEGGIVEVAPIAATGQLRARLPSELHPSGPVLVRDPTSHLWQPLEVAPITFALSAARLQGFRTALDFTGITPGDDGLFRLDGKLYVVIDNHAYQTLHDLDASTALTPVMRIVRTEDPVAGATDNRYVATRPGRSQAIVFDPVDGWVGVNVPGAGGMQRGQSSQPSNWKDHFSSALNRLKSPAARVRKLYPALTEAQVTVLVRSFGTEAAALLTRQEADYRTLKNELAAWSRDNTATSTQGSSPEWMASVVNDIKRCWRQETAALKIVFADEHPALPRLTVDLANVRTLELDSLTWSDAADAFLNRFSDLSRLVVNRSTLDQLPVANTAMRNLITLDLSGNQIRLDQRSAARLARLQRLRHIDLSGNPLGRTLDFAAMDQLQTLNLSNTGIEQWPTGLHRQSGLTLVDLRHNQLTEVPEAVLNPPADQLPARARINGVTRLEGNRFAADCWKSLEAFWERVGADHPDLVSRAHPAAFRLDADIPEVGLIRRLHPDKDAQTARVYLMGLDEATRNGLAGRVEALERIDVQLKEYVENASTAHPRFKLWRQEVVETLRQCWLDKSADTLTLPKGLGPLPALQADFSHVRTLVLRTVDWSDAGDLFLRSFNSLESLSITHCGLKFLPDSVGEMSKLTQLDLSSNSLVLDEQAAARISGLSRLTTLDLSANPLDVIPDFSAMTQLEYLLLSDTGLNRWPSGLHDKTALKRLDLRNNRLNEVPAQFLAPAPEQLLPIARINSVTALDGNDFPSNYWRRFDDYWRRVNEVDPELLTSGPDDVIFDSENSQAQRYRRLYPRKNIKQCREYLWSLEEDAASARLTGLEQDFSGLKRQLDDWVYSGAGNLMGYIPANQLAANANSRRDRLKASERIISCWRQETLQKLAFDRTPIGLELDLSGLRLPSLPDIDVDFSHVGSLKLNNMDLRASPEGFLTRFRHVRWLYLSRNQLRELPPAIGEMHGLTRLSLDNNQLSLTAETARVLSERTTLRALNLQDNPRLGICPDFSRITDMRHLDLANTGIDTFPAGIVDQPLLDTFNLSNNRIVDIPDAVIAPTNERLPHTVRINNVTNLRNNLLSDATLARINQYNERLLQAETPLSGPNNLVDTARGHVPAAIHATAADPMARWTKGMAADAVQARRIQWQALEAQQGSGGLFDTLERLLLPESAGRADLQQRVWKLIDSISENSERSENLRREVFDRAGEATCCDRAAFTFANLETRVMMHHALAQAGDREQGPALFQLSRALFRLHEVDTLAAADIAQREAAIAESRTPEEARRLPAPQIPEEVEIRLFYRHALRDRLLLPGQPERMGFGRLVNVSDEQVNAAHQSVLALDNSAQEFQALVAREFWQKFITNKYQVDFETQRQPFQDRQAALDDLHAANELAPDDYQTQSNSLQASWIVAESALIETLTRQELAGYPTGSTVEEAAGTTV</sequence>
<keyword evidence="6" id="KW-0832">Ubl conjugation</keyword>
<dbReference type="GO" id="GO:0061630">
    <property type="term" value="F:ubiquitin protein ligase activity"/>
    <property type="evidence" value="ECO:0007669"/>
    <property type="project" value="UniProtKB-EC"/>
</dbReference>
<feature type="domain" description="NEL" evidence="8">
    <location>
        <begin position="1232"/>
        <end position="1547"/>
    </location>
</feature>
<keyword evidence="6" id="KW-1035">Host cytoplasm</keyword>
<keyword evidence="5" id="KW-0843">Virulence</keyword>
<dbReference type="GO" id="GO:0005576">
    <property type="term" value="C:extracellular region"/>
    <property type="evidence" value="ECO:0007669"/>
    <property type="project" value="UniProtKB-UniRule"/>
</dbReference>
<dbReference type="InterPro" id="IPR050216">
    <property type="entry name" value="LRR_domain-containing"/>
</dbReference>
<dbReference type="PROSITE" id="PS52053">
    <property type="entry name" value="NEL"/>
    <property type="match status" value="1"/>
</dbReference>
<dbReference type="SUPFAM" id="SSF52058">
    <property type="entry name" value="L domain-like"/>
    <property type="match status" value="2"/>
</dbReference>
<dbReference type="Pfam" id="PF13855">
    <property type="entry name" value="LRR_8"/>
    <property type="match status" value="1"/>
</dbReference>
<dbReference type="EMBL" id="QRAV01000001">
    <property type="protein sequence ID" value="RDL24686.1"/>
    <property type="molecule type" value="Genomic_DNA"/>
</dbReference>
<dbReference type="InterPro" id="IPR029487">
    <property type="entry name" value="NEL_dom"/>
</dbReference>
<evidence type="ECO:0000256" key="5">
    <source>
        <dbReference type="ARBA" id="ARBA00023026"/>
    </source>
</evidence>
<comment type="similarity">
    <text evidence="6">Belongs to the LRR-containing bacterial E3 ligase family.</text>
</comment>
<evidence type="ECO:0000259" key="8">
    <source>
        <dbReference type="PROSITE" id="PS52053"/>
    </source>
</evidence>
<feature type="compositionally biased region" description="Basic and acidic residues" evidence="7">
    <location>
        <begin position="28"/>
        <end position="40"/>
    </location>
</feature>
<dbReference type="SMART" id="SM00364">
    <property type="entry name" value="LRR_BAC"/>
    <property type="match status" value="5"/>
</dbReference>
<name>A0A370SY62_PSEJE</name>
<keyword evidence="3" id="KW-0433">Leucine-rich repeat</keyword>
<dbReference type="EC" id="2.3.2.27" evidence="2"/>
<proteinExistence type="inferred from homology"/>
<dbReference type="Gene3D" id="3.80.10.10">
    <property type="entry name" value="Ribonuclease Inhibitor"/>
    <property type="match status" value="4"/>
</dbReference>
<dbReference type="SMART" id="SM00369">
    <property type="entry name" value="LRR_TYP"/>
    <property type="match status" value="10"/>
</dbReference>
<evidence type="ECO:0000256" key="6">
    <source>
        <dbReference type="PROSITE-ProRule" id="PRU01398"/>
    </source>
</evidence>
<dbReference type="PANTHER" id="PTHR48051">
    <property type="match status" value="1"/>
</dbReference>
<evidence type="ECO:0000313" key="10">
    <source>
        <dbReference type="Proteomes" id="UP000255365"/>
    </source>
</evidence>
<evidence type="ECO:0000256" key="3">
    <source>
        <dbReference type="ARBA" id="ARBA00022614"/>
    </source>
</evidence>
<feature type="compositionally biased region" description="Basic and acidic residues" evidence="7">
    <location>
        <begin position="11"/>
        <end position="21"/>
    </location>
</feature>
<dbReference type="Proteomes" id="UP000255365">
    <property type="component" value="Unassembled WGS sequence"/>
</dbReference>
<keyword evidence="4" id="KW-0677">Repeat</keyword>
<comment type="catalytic activity">
    <reaction evidence="1">
        <text>S-ubiquitinyl-[E2 ubiquitin-conjugating enzyme]-L-cysteine + [acceptor protein]-L-lysine = [E2 ubiquitin-conjugating enzyme]-L-cysteine + N(6)-ubiquitinyl-[acceptor protein]-L-lysine.</text>
        <dbReference type="EC" id="2.3.2.27"/>
    </reaction>
</comment>
<dbReference type="PANTHER" id="PTHR48051:SF36">
    <property type="entry name" value="CASPASE FAMILY P20 DOMAIN-CONTAINING PROTEIN"/>
    <property type="match status" value="1"/>
</dbReference>
<dbReference type="GO" id="GO:0016567">
    <property type="term" value="P:protein ubiquitination"/>
    <property type="evidence" value="ECO:0007669"/>
    <property type="project" value="InterPro"/>
</dbReference>
<feature type="active site" description="Glycyl thioester intermediate" evidence="6">
    <location>
        <position position="1320"/>
    </location>
</feature>
<dbReference type="InterPro" id="IPR032675">
    <property type="entry name" value="LRR_dom_sf"/>
</dbReference>
<dbReference type="InterPro" id="IPR003591">
    <property type="entry name" value="Leu-rich_rpt_typical-subtyp"/>
</dbReference>
<dbReference type="GO" id="GO:0005737">
    <property type="term" value="C:cytoplasm"/>
    <property type="evidence" value="ECO:0007669"/>
    <property type="project" value="TreeGrafter"/>
</dbReference>
<keyword evidence="6" id="KW-0964">Secreted</keyword>
<dbReference type="InterPro" id="IPR001611">
    <property type="entry name" value="Leu-rich_rpt"/>
</dbReference>
<dbReference type="Gene3D" id="1.20.58.360">
    <property type="entry name" value="Shigella T3SS effector IpaH defines"/>
    <property type="match status" value="1"/>
</dbReference>
<dbReference type="RefSeq" id="WP_258558270.1">
    <property type="nucleotide sequence ID" value="NZ_QRAV01000001.1"/>
</dbReference>
<accession>A0A370SY62</accession>
<evidence type="ECO:0000256" key="7">
    <source>
        <dbReference type="SAM" id="MobiDB-lite"/>
    </source>
</evidence>
<evidence type="ECO:0000256" key="4">
    <source>
        <dbReference type="ARBA" id="ARBA00022737"/>
    </source>
</evidence>
<organism evidence="9 10">
    <name type="scientific">Pseudomonas jessenii</name>
    <dbReference type="NCBI Taxonomy" id="77298"/>
    <lineage>
        <taxon>Bacteria</taxon>
        <taxon>Pseudomonadati</taxon>
        <taxon>Pseudomonadota</taxon>
        <taxon>Gammaproteobacteria</taxon>
        <taxon>Pseudomonadales</taxon>
        <taxon>Pseudomonadaceae</taxon>
        <taxon>Pseudomonas</taxon>
    </lineage>
</organism>
<comment type="PTM">
    <text evidence="6">Ubiquitinated in the presence of host E1 ubiquitin-activating enzyme, E2 ubiquitin-conjugating enzyme and ubiquitin.</text>
</comment>
<reference evidence="9 10" key="1">
    <citation type="submission" date="2018-07" db="EMBL/GenBank/DDBJ databases">
        <title>Genome sequencing of rice bacterial endophytes.</title>
        <authorList>
            <person name="Venturi V."/>
        </authorList>
    </citation>
    <scope>NUCLEOTIDE SEQUENCE [LARGE SCALE GENOMIC DNA]</scope>
    <source>
        <strain evidence="9 10">E2333</strain>
    </source>
</reference>
<comment type="caution">
    <text evidence="9">The sequence shown here is derived from an EMBL/GenBank/DDBJ whole genome shotgun (WGS) entry which is preliminary data.</text>
</comment>
<feature type="region of interest" description="Disordered" evidence="7">
    <location>
        <begin position="1"/>
        <end position="47"/>
    </location>
</feature>